<keyword evidence="5 14" id="KW-0964">Secreted</keyword>
<dbReference type="PANTHER" id="PTHR11576">
    <property type="entry name" value="ZONA PELLUCIDA SPERM-BINDING PROTEIN 3"/>
    <property type="match status" value="1"/>
</dbReference>
<keyword evidence="10" id="KW-1133">Transmembrane helix</keyword>
<evidence type="ECO:0000256" key="5">
    <source>
        <dbReference type="ARBA" id="ARBA00022525"/>
    </source>
</evidence>
<dbReference type="FunFam" id="2.60.40.3210:FF:000001">
    <property type="entry name" value="Zona pellucida sperm-binding protein 3"/>
    <property type="match status" value="1"/>
</dbReference>
<dbReference type="SMART" id="SM00241">
    <property type="entry name" value="ZP"/>
    <property type="match status" value="1"/>
</dbReference>
<dbReference type="Gene3D" id="2.60.40.3210">
    <property type="entry name" value="Zona pellucida, ZP-N domain"/>
    <property type="match status" value="1"/>
</dbReference>
<dbReference type="AlphaFoldDB" id="G3PFE0"/>
<keyword evidence="8" id="KW-0812">Transmembrane</keyword>
<dbReference type="Gene3D" id="2.60.40.4100">
    <property type="entry name" value="Zona pellucida, ZP-C domain"/>
    <property type="match status" value="1"/>
</dbReference>
<dbReference type="GO" id="GO:0035804">
    <property type="term" value="F:structural constituent of egg coat"/>
    <property type="evidence" value="ECO:0007669"/>
    <property type="project" value="UniProtKB-UniRule"/>
</dbReference>
<dbReference type="GO" id="GO:0005886">
    <property type="term" value="C:plasma membrane"/>
    <property type="evidence" value="ECO:0007669"/>
    <property type="project" value="UniProtKB-SubCell"/>
</dbReference>
<dbReference type="Bgee" id="ENSGACG00000012344">
    <property type="expression patterns" value="Expressed in mesonephros"/>
</dbReference>
<dbReference type="Pfam" id="PF00100">
    <property type="entry name" value="Zona_pellucida"/>
    <property type="match status" value="1"/>
</dbReference>
<accession>G3PFE0</accession>
<dbReference type="GO" id="GO:0035803">
    <property type="term" value="P:egg coat formation"/>
    <property type="evidence" value="ECO:0007669"/>
    <property type="project" value="UniProtKB-UniRule"/>
</dbReference>
<keyword evidence="6 14" id="KW-0272">Extracellular matrix</keyword>
<name>G3PFE0_GASAC</name>
<evidence type="ECO:0000256" key="10">
    <source>
        <dbReference type="ARBA" id="ARBA00022989"/>
    </source>
</evidence>
<comment type="PTM">
    <text evidence="14">Proteolytically cleaved before the transmembrane segment to yield the secreted ectodomain incorporated in the zona pellucida.</text>
</comment>
<protein>
    <recommendedName>
        <fullName evidence="3 14">Zona pellucida sperm-binding protein 3</fullName>
    </recommendedName>
</protein>
<dbReference type="Proteomes" id="UP000007635">
    <property type="component" value="Chromosome XI"/>
</dbReference>
<evidence type="ECO:0000256" key="8">
    <source>
        <dbReference type="ARBA" id="ARBA00022692"/>
    </source>
</evidence>
<dbReference type="Ensembl" id="ENSGACT00000016346.2">
    <property type="protein sequence ID" value="ENSGACP00000016314.2"/>
    <property type="gene ID" value="ENSGACG00000012344.2"/>
</dbReference>
<proteinExistence type="inferred from homology"/>
<dbReference type="PANTHER" id="PTHR11576:SF2">
    <property type="entry name" value="ZONA PELLUCIDA SPERM-BINDING PROTEIN 3"/>
    <property type="match status" value="1"/>
</dbReference>
<dbReference type="InterPro" id="IPR055355">
    <property type="entry name" value="ZP-C"/>
</dbReference>
<evidence type="ECO:0000256" key="3">
    <source>
        <dbReference type="ARBA" id="ARBA00017980"/>
    </source>
</evidence>
<feature type="domain" description="ZP" evidence="15">
    <location>
        <begin position="71"/>
        <end position="335"/>
    </location>
</feature>
<evidence type="ECO:0000256" key="2">
    <source>
        <dbReference type="ARBA" id="ARBA00006735"/>
    </source>
</evidence>
<reference evidence="16" key="3">
    <citation type="submission" date="2025-09" db="UniProtKB">
        <authorList>
            <consortium name="Ensembl"/>
        </authorList>
    </citation>
    <scope>IDENTIFICATION</scope>
</reference>
<dbReference type="InterPro" id="IPR001507">
    <property type="entry name" value="ZP_dom"/>
</dbReference>
<evidence type="ECO:0000256" key="9">
    <source>
        <dbReference type="ARBA" id="ARBA00022729"/>
    </source>
</evidence>
<evidence type="ECO:0000259" key="15">
    <source>
        <dbReference type="PROSITE" id="PS51034"/>
    </source>
</evidence>
<dbReference type="GeneTree" id="ENSGT01030000234567"/>
<reference evidence="16 17" key="1">
    <citation type="journal article" date="2021" name="G3 (Bethesda)">
        <title>Improved contiguity of the threespine stickleback genome using long-read sequencing.</title>
        <authorList>
            <person name="Nath S."/>
            <person name="Shaw D.E."/>
            <person name="White M.A."/>
        </authorList>
    </citation>
    <scope>NUCLEOTIDE SEQUENCE [LARGE SCALE GENOMIC DNA]</scope>
    <source>
        <strain evidence="16 17">Lake Benthic</strain>
    </source>
</reference>
<organism evidence="16 17">
    <name type="scientific">Gasterosteus aculeatus aculeatus</name>
    <name type="common">three-spined stickleback</name>
    <dbReference type="NCBI Taxonomy" id="481459"/>
    <lineage>
        <taxon>Eukaryota</taxon>
        <taxon>Metazoa</taxon>
        <taxon>Chordata</taxon>
        <taxon>Craniata</taxon>
        <taxon>Vertebrata</taxon>
        <taxon>Euteleostomi</taxon>
        <taxon>Actinopterygii</taxon>
        <taxon>Neopterygii</taxon>
        <taxon>Teleostei</taxon>
        <taxon>Neoteleostei</taxon>
        <taxon>Acanthomorphata</taxon>
        <taxon>Eupercaria</taxon>
        <taxon>Perciformes</taxon>
        <taxon>Cottioidei</taxon>
        <taxon>Gasterosteales</taxon>
        <taxon>Gasterosteidae</taxon>
        <taxon>Gasterosteus</taxon>
    </lineage>
</organism>
<feature type="signal peptide" evidence="14">
    <location>
        <begin position="1"/>
        <end position="28"/>
    </location>
</feature>
<evidence type="ECO:0000256" key="14">
    <source>
        <dbReference type="RuleBase" id="RU367066"/>
    </source>
</evidence>
<evidence type="ECO:0000256" key="11">
    <source>
        <dbReference type="ARBA" id="ARBA00023136"/>
    </source>
</evidence>
<evidence type="ECO:0000256" key="13">
    <source>
        <dbReference type="ARBA" id="ARBA00023180"/>
    </source>
</evidence>
<dbReference type="GeneID" id="120828289"/>
<dbReference type="InParanoid" id="G3PFE0"/>
<evidence type="ECO:0000313" key="17">
    <source>
        <dbReference type="Proteomes" id="UP000007635"/>
    </source>
</evidence>
<keyword evidence="9 14" id="KW-0732">Signal</keyword>
<sequence length="389" mass="42267">MRTSTMVIVVHSASLVLLIAFSFGVADAIRTLKDGPMIDAEGREYKSANFPTDAGYPRSPQRNDGPTVRVQCTAASMIIVVKADIYKNGFLVSAEELSLGESEHSQSTQCRAVAAGDSEYIIEAELQDCGSKLTVSNDSVIYSNELIISAAAGSHGITRRARAVVPVSCHYKRTHLASSTDHQQQQLPPSLLEKLSPAAFSLKLMTGDWTGEVLPEALYIGDLLHLEASYTGPDSGQRRLFIDSCVATLSRDATSDPSYYIVENHGCLVDATEEESNARFLPRRRASSLQLQLNTFLFHDDSRNSIFITCQLKVTSVMQISSSINKACNFVHPRWVNVDGSDVCQCCGSICSQNSPDYSTNLRSQGSDVSDIIASGTVTLGPLLVFPRK</sequence>
<keyword evidence="12 14" id="KW-1015">Disulfide bond</keyword>
<dbReference type="PROSITE" id="PS51034">
    <property type="entry name" value="ZP_2"/>
    <property type="match status" value="1"/>
</dbReference>
<feature type="chain" id="PRO_5043090503" description="Zona pellucida sperm-binding protein 3" evidence="14">
    <location>
        <begin position="29"/>
        <end position="389"/>
    </location>
</feature>
<comment type="similarity">
    <text evidence="2 14">Belongs to the ZP domain family. ZPC subfamily.</text>
</comment>
<keyword evidence="7 14" id="KW-0165">Cleavage on pair of basic residues</keyword>
<dbReference type="PRINTS" id="PR00023">
    <property type="entry name" value="ZPELLUCIDA"/>
</dbReference>
<dbReference type="InterPro" id="IPR042235">
    <property type="entry name" value="ZP-C_dom"/>
</dbReference>
<comment type="subcellular location">
    <subcellularLocation>
        <location evidence="1">Secreted</location>
        <location evidence="1">Extracellular space</location>
        <location evidence="1">Extracellular matrix</location>
    </subcellularLocation>
    <subcellularLocation>
        <location evidence="14">Zona pellucida</location>
    </subcellularLocation>
    <subcellularLocation>
        <location evidence="14">Cell membrane</location>
        <topology evidence="14">Single-pass type I membrane protein</topology>
    </subcellularLocation>
</comment>
<evidence type="ECO:0000256" key="1">
    <source>
        <dbReference type="ARBA" id="ARBA00004498"/>
    </source>
</evidence>
<keyword evidence="11" id="KW-0472">Membrane</keyword>
<dbReference type="RefSeq" id="XP_040047719.1">
    <property type="nucleotide sequence ID" value="XM_040191785.1"/>
</dbReference>
<evidence type="ECO:0000256" key="6">
    <source>
        <dbReference type="ARBA" id="ARBA00022530"/>
    </source>
</evidence>
<comment type="function">
    <text evidence="14">Component of the zona pellucida, an extracellular matrix surrounding oocytes which mediates sperm binding, induction of the acrosome reaction and prevents post-fertilization polyspermy. The zona pellucida is composed of 3 to 4 glycoproteins, ZP1, ZP2, ZP3, and ZP4. ZP3 is essential for sperm binding and zona matrix formation.</text>
</comment>
<dbReference type="STRING" id="69293.ENSGACP00000016314"/>
<dbReference type="GO" id="GO:2000344">
    <property type="term" value="P:positive regulation of acrosome reaction"/>
    <property type="evidence" value="ECO:0007669"/>
    <property type="project" value="UniProtKB-UniRule"/>
</dbReference>
<dbReference type="GO" id="GO:0035805">
    <property type="term" value="C:egg coat"/>
    <property type="evidence" value="ECO:0007669"/>
    <property type="project" value="UniProtKB-SubCell"/>
</dbReference>
<evidence type="ECO:0000256" key="7">
    <source>
        <dbReference type="ARBA" id="ARBA00022685"/>
    </source>
</evidence>
<dbReference type="GO" id="GO:0032190">
    <property type="term" value="F:acrosin binding"/>
    <property type="evidence" value="ECO:0007669"/>
    <property type="project" value="TreeGrafter"/>
</dbReference>
<evidence type="ECO:0000256" key="12">
    <source>
        <dbReference type="ARBA" id="ARBA00023157"/>
    </source>
</evidence>
<comment type="domain">
    <text evidence="14">The ZP domain is involved in the polymerization of the ZP proteins to form the zona pellucida.</text>
</comment>
<dbReference type="InterPro" id="IPR048290">
    <property type="entry name" value="ZP_chr"/>
</dbReference>
<dbReference type="OMA" id="HPRWINI"/>
<keyword evidence="17" id="KW-1185">Reference proteome</keyword>
<dbReference type="GO" id="GO:0007339">
    <property type="term" value="P:binding of sperm to zona pellucida"/>
    <property type="evidence" value="ECO:0007669"/>
    <property type="project" value="UniProtKB-UniRule"/>
</dbReference>
<dbReference type="InterPro" id="IPR055356">
    <property type="entry name" value="ZP-N"/>
</dbReference>
<evidence type="ECO:0000256" key="4">
    <source>
        <dbReference type="ARBA" id="ARBA00022475"/>
    </source>
</evidence>
<dbReference type="KEGG" id="gat:120828289"/>
<keyword evidence="4 14" id="KW-1003">Cell membrane</keyword>
<keyword evidence="13" id="KW-0325">Glycoprotein</keyword>
<reference evidence="16" key="2">
    <citation type="submission" date="2025-08" db="UniProtKB">
        <authorList>
            <consortium name="Ensembl"/>
        </authorList>
    </citation>
    <scope>IDENTIFICATION</scope>
</reference>
<dbReference type="FunFam" id="2.60.40.4100:FF:000002">
    <property type="entry name" value="Zona pellucida sperm-binding protein 3"/>
    <property type="match status" value="1"/>
</dbReference>
<evidence type="ECO:0000313" key="16">
    <source>
        <dbReference type="Ensembl" id="ENSGACP00000016314.2"/>
    </source>
</evidence>
<dbReference type="Pfam" id="PF23344">
    <property type="entry name" value="ZP-N"/>
    <property type="match status" value="1"/>
</dbReference>